<comment type="caution">
    <text evidence="1">The sequence shown here is derived from an EMBL/GenBank/DDBJ whole genome shotgun (WGS) entry which is preliminary data.</text>
</comment>
<sequence length="114" mass="12235">MPEHAHLPSSDPEQQDSSLAGIEARCVALYQLPSLQGKGWLPNLFWRRAADGDLFGSLRVDPWELEVLFAAVAGVPSLAGPLLEAQRPGRAAFIARSIAHGELPYLSYADGGTP</sequence>
<reference evidence="1" key="1">
    <citation type="submission" date="2018-10" db="EMBL/GenBank/DDBJ databases">
        <title>Acidithiobacillus sulfuriphilus sp. nov.: an extremely acidophilic sulfur-oxidizing chemolithotroph isolated from a neutral pH environment.</title>
        <authorList>
            <person name="Falagan C."/>
            <person name="Moya-Beltran A."/>
            <person name="Quatrini R."/>
            <person name="Johnson D.B."/>
        </authorList>
    </citation>
    <scope>NUCLEOTIDE SEQUENCE [LARGE SCALE GENOMIC DNA]</scope>
    <source>
        <strain evidence="1">CJ-2</strain>
    </source>
</reference>
<dbReference type="AlphaFoldDB" id="A0A3M8S8C7"/>
<dbReference type="OrthoDB" id="8562743at2"/>
<organism evidence="1">
    <name type="scientific">Acidithiobacillus sulfuriphilus</name>
    <dbReference type="NCBI Taxonomy" id="1867749"/>
    <lineage>
        <taxon>Bacteria</taxon>
        <taxon>Pseudomonadati</taxon>
        <taxon>Pseudomonadota</taxon>
        <taxon>Acidithiobacillia</taxon>
        <taxon>Acidithiobacillales</taxon>
        <taxon>Acidithiobacillaceae</taxon>
        <taxon>Acidithiobacillus</taxon>
    </lineage>
</organism>
<gene>
    <name evidence="1" type="ORF">EC580_00515</name>
</gene>
<proteinExistence type="predicted"/>
<protein>
    <submittedName>
        <fullName evidence="1">Uncharacterized protein</fullName>
    </submittedName>
</protein>
<dbReference type="RefSeq" id="WP_123101241.1">
    <property type="nucleotide sequence ID" value="NZ_CP127527.1"/>
</dbReference>
<evidence type="ECO:0000313" key="1">
    <source>
        <dbReference type="EMBL" id="RNF76755.1"/>
    </source>
</evidence>
<dbReference type="EMBL" id="RIZI01000055">
    <property type="protein sequence ID" value="RNF76755.1"/>
    <property type="molecule type" value="Genomic_DNA"/>
</dbReference>
<name>A0A3M8S8C7_9PROT</name>
<accession>A0A3M8S8C7</accession>